<dbReference type="AlphaFoldDB" id="A0A1G2NHD3"/>
<comment type="caution">
    <text evidence="1">The sequence shown here is derived from an EMBL/GenBank/DDBJ whole genome shotgun (WGS) entry which is preliminary data.</text>
</comment>
<dbReference type="InterPro" id="IPR025354">
    <property type="entry name" value="DUF4258"/>
</dbReference>
<dbReference type="EMBL" id="MHSA01000005">
    <property type="protein sequence ID" value="OHA34869.1"/>
    <property type="molecule type" value="Genomic_DNA"/>
</dbReference>
<sequence>MKLEFTNHAKHRLFIERGISVDEIKKVIREPDNIILLPDGVEKCEKEIGRDTLVVVYRKEKNVYIIITAYFK</sequence>
<proteinExistence type="predicted"/>
<organism evidence="1 2">
    <name type="scientific">Candidatus Taylorbacteria bacterium RIFCSPLOWO2_01_FULL_48_100</name>
    <dbReference type="NCBI Taxonomy" id="1802322"/>
    <lineage>
        <taxon>Bacteria</taxon>
        <taxon>Candidatus Tayloriibacteriota</taxon>
    </lineage>
</organism>
<protein>
    <recommendedName>
        <fullName evidence="3">DUF4258 domain-containing protein</fullName>
    </recommendedName>
</protein>
<evidence type="ECO:0000313" key="2">
    <source>
        <dbReference type="Proteomes" id="UP000177797"/>
    </source>
</evidence>
<reference evidence="1 2" key="1">
    <citation type="journal article" date="2016" name="Nat. Commun.">
        <title>Thousands of microbial genomes shed light on interconnected biogeochemical processes in an aquifer system.</title>
        <authorList>
            <person name="Anantharaman K."/>
            <person name="Brown C.T."/>
            <person name="Hug L.A."/>
            <person name="Sharon I."/>
            <person name="Castelle C.J."/>
            <person name="Probst A.J."/>
            <person name="Thomas B.C."/>
            <person name="Singh A."/>
            <person name="Wilkins M.J."/>
            <person name="Karaoz U."/>
            <person name="Brodie E.L."/>
            <person name="Williams K.H."/>
            <person name="Hubbard S.S."/>
            <person name="Banfield J.F."/>
        </authorList>
    </citation>
    <scope>NUCLEOTIDE SEQUENCE [LARGE SCALE GENOMIC DNA]</scope>
</reference>
<accession>A0A1G2NHD3</accession>
<gene>
    <name evidence="1" type="ORF">A2938_00475</name>
</gene>
<name>A0A1G2NHD3_9BACT</name>
<evidence type="ECO:0000313" key="1">
    <source>
        <dbReference type="EMBL" id="OHA34869.1"/>
    </source>
</evidence>
<evidence type="ECO:0008006" key="3">
    <source>
        <dbReference type="Google" id="ProtNLM"/>
    </source>
</evidence>
<dbReference type="Proteomes" id="UP000177797">
    <property type="component" value="Unassembled WGS sequence"/>
</dbReference>
<dbReference type="Pfam" id="PF14076">
    <property type="entry name" value="DUF4258"/>
    <property type="match status" value="1"/>
</dbReference>